<organism evidence="3 4">
    <name type="scientific">Rhipicephalus sanguineus</name>
    <name type="common">Brown dog tick</name>
    <name type="synonym">Ixodes sanguineus</name>
    <dbReference type="NCBI Taxonomy" id="34632"/>
    <lineage>
        <taxon>Eukaryota</taxon>
        <taxon>Metazoa</taxon>
        <taxon>Ecdysozoa</taxon>
        <taxon>Arthropoda</taxon>
        <taxon>Chelicerata</taxon>
        <taxon>Arachnida</taxon>
        <taxon>Acari</taxon>
        <taxon>Parasitiformes</taxon>
        <taxon>Ixodida</taxon>
        <taxon>Ixodoidea</taxon>
        <taxon>Ixodidae</taxon>
        <taxon>Rhipicephalinae</taxon>
        <taxon>Rhipicephalus</taxon>
        <taxon>Rhipicephalus</taxon>
    </lineage>
</organism>
<accession>A0A9D4QES0</accession>
<dbReference type="GO" id="GO:0046983">
    <property type="term" value="F:protein dimerization activity"/>
    <property type="evidence" value="ECO:0007669"/>
    <property type="project" value="InterPro"/>
</dbReference>
<dbReference type="PANTHER" id="PTHR46289">
    <property type="entry name" value="52 KDA REPRESSOR OF THE INHIBITOR OF THE PROTEIN KINASE-LIKE PROTEIN-RELATED"/>
    <property type="match status" value="1"/>
</dbReference>
<evidence type="ECO:0000259" key="2">
    <source>
        <dbReference type="Pfam" id="PF05699"/>
    </source>
</evidence>
<sequence>MDQDGSFSSRRDVSERPPPRGEPPHPPSSSWPQRAQTSQQTPLRRTPRRRQRRPYAPPLDRRYPAALSPQSPAQPREPAASPQSRYRDVATWTSQDGVDPPVAFVSSRPWRRQERARVGTPPARLYRLFQGRTVADADRRANGACLPVPAGTRLCPCGAVMVHESHAQSKLHRRRTGHTLPPSRDASEERPSEAARAMLARAAREADFAQWLLTIATGHAARAGPPEVSERFLSVTLRLSQYLQGNFVDISVALEHIDLVLKQLGNIREDAHDQFKKIFESCEGAAKGFDVQPEIPRKVGSQKYRENHDSSSPEEYYRRACFIPYLDDLRAALTERFTGHRATLYSLQLMLPNYAADSSFESLQQAAEFYMADMEPKNLRVIKGEWEIWKQKWEATPPEEMPRHATQALKHCNTNLFPNISTLLKILATLPVTTAAAERSFSTLKRLKTYLRNSSVEEQLNGLALMSLYRESVDVSNVIATFTKKARRLVF</sequence>
<dbReference type="AlphaFoldDB" id="A0A9D4QES0"/>
<name>A0A9D4QES0_RHISA</name>
<dbReference type="InterPro" id="IPR008906">
    <property type="entry name" value="HATC_C_dom"/>
</dbReference>
<dbReference type="InterPro" id="IPR052958">
    <property type="entry name" value="IFN-induced_PKR_regulator"/>
</dbReference>
<dbReference type="Pfam" id="PF05699">
    <property type="entry name" value="Dimer_Tnp_hAT"/>
    <property type="match status" value="1"/>
</dbReference>
<evidence type="ECO:0000313" key="4">
    <source>
        <dbReference type="Proteomes" id="UP000821837"/>
    </source>
</evidence>
<feature type="compositionally biased region" description="Low complexity" evidence="1">
    <location>
        <begin position="64"/>
        <end position="74"/>
    </location>
</feature>
<evidence type="ECO:0000256" key="1">
    <source>
        <dbReference type="SAM" id="MobiDB-lite"/>
    </source>
</evidence>
<reference evidence="3" key="1">
    <citation type="journal article" date="2020" name="Cell">
        <title>Large-Scale Comparative Analyses of Tick Genomes Elucidate Their Genetic Diversity and Vector Capacities.</title>
        <authorList>
            <consortium name="Tick Genome and Microbiome Consortium (TIGMIC)"/>
            <person name="Jia N."/>
            <person name="Wang J."/>
            <person name="Shi W."/>
            <person name="Du L."/>
            <person name="Sun Y."/>
            <person name="Zhan W."/>
            <person name="Jiang J.F."/>
            <person name="Wang Q."/>
            <person name="Zhang B."/>
            <person name="Ji P."/>
            <person name="Bell-Sakyi L."/>
            <person name="Cui X.M."/>
            <person name="Yuan T.T."/>
            <person name="Jiang B.G."/>
            <person name="Yang W.F."/>
            <person name="Lam T.T."/>
            <person name="Chang Q.C."/>
            <person name="Ding S.J."/>
            <person name="Wang X.J."/>
            <person name="Zhu J.G."/>
            <person name="Ruan X.D."/>
            <person name="Zhao L."/>
            <person name="Wei J.T."/>
            <person name="Ye R.Z."/>
            <person name="Que T.C."/>
            <person name="Du C.H."/>
            <person name="Zhou Y.H."/>
            <person name="Cheng J.X."/>
            <person name="Dai P.F."/>
            <person name="Guo W.B."/>
            <person name="Han X.H."/>
            <person name="Huang E.J."/>
            <person name="Li L.F."/>
            <person name="Wei W."/>
            <person name="Gao Y.C."/>
            <person name="Liu J.Z."/>
            <person name="Shao H.Z."/>
            <person name="Wang X."/>
            <person name="Wang C.C."/>
            <person name="Yang T.C."/>
            <person name="Huo Q.B."/>
            <person name="Li W."/>
            <person name="Chen H.Y."/>
            <person name="Chen S.E."/>
            <person name="Zhou L.G."/>
            <person name="Ni X.B."/>
            <person name="Tian J.H."/>
            <person name="Sheng Y."/>
            <person name="Liu T."/>
            <person name="Pan Y.S."/>
            <person name="Xia L.Y."/>
            <person name="Li J."/>
            <person name="Zhao F."/>
            <person name="Cao W.C."/>
        </authorList>
    </citation>
    <scope>NUCLEOTIDE SEQUENCE</scope>
    <source>
        <strain evidence="3">Rsan-2018</strain>
    </source>
</reference>
<evidence type="ECO:0000313" key="3">
    <source>
        <dbReference type="EMBL" id="KAH7976439.1"/>
    </source>
</evidence>
<dbReference type="SUPFAM" id="SSF53098">
    <property type="entry name" value="Ribonuclease H-like"/>
    <property type="match status" value="1"/>
</dbReference>
<reference evidence="3" key="2">
    <citation type="submission" date="2021-09" db="EMBL/GenBank/DDBJ databases">
        <authorList>
            <person name="Jia N."/>
            <person name="Wang J."/>
            <person name="Shi W."/>
            <person name="Du L."/>
            <person name="Sun Y."/>
            <person name="Zhan W."/>
            <person name="Jiang J."/>
            <person name="Wang Q."/>
            <person name="Zhang B."/>
            <person name="Ji P."/>
            <person name="Sakyi L.B."/>
            <person name="Cui X."/>
            <person name="Yuan T."/>
            <person name="Jiang B."/>
            <person name="Yang W."/>
            <person name="Lam T.T.-Y."/>
            <person name="Chang Q."/>
            <person name="Ding S."/>
            <person name="Wang X."/>
            <person name="Zhu J."/>
            <person name="Ruan X."/>
            <person name="Zhao L."/>
            <person name="Wei J."/>
            <person name="Que T."/>
            <person name="Du C."/>
            <person name="Cheng J."/>
            <person name="Dai P."/>
            <person name="Han X."/>
            <person name="Huang E."/>
            <person name="Gao Y."/>
            <person name="Liu J."/>
            <person name="Shao H."/>
            <person name="Ye R."/>
            <person name="Li L."/>
            <person name="Wei W."/>
            <person name="Wang X."/>
            <person name="Wang C."/>
            <person name="Huo Q."/>
            <person name="Li W."/>
            <person name="Guo W."/>
            <person name="Chen H."/>
            <person name="Chen S."/>
            <person name="Zhou L."/>
            <person name="Zhou L."/>
            <person name="Ni X."/>
            <person name="Tian J."/>
            <person name="Zhou Y."/>
            <person name="Sheng Y."/>
            <person name="Liu T."/>
            <person name="Pan Y."/>
            <person name="Xia L."/>
            <person name="Li J."/>
            <person name="Zhao F."/>
            <person name="Cao W."/>
        </authorList>
    </citation>
    <scope>NUCLEOTIDE SEQUENCE</scope>
    <source>
        <strain evidence="3">Rsan-2018</strain>
        <tissue evidence="3">Larvae</tissue>
    </source>
</reference>
<feature type="region of interest" description="Disordered" evidence="1">
    <location>
        <begin position="1"/>
        <end position="96"/>
    </location>
</feature>
<dbReference type="EMBL" id="JABSTV010001246">
    <property type="protein sequence ID" value="KAH7976439.1"/>
    <property type="molecule type" value="Genomic_DNA"/>
</dbReference>
<feature type="compositionally biased region" description="Basic and acidic residues" evidence="1">
    <location>
        <begin position="9"/>
        <end position="23"/>
    </location>
</feature>
<protein>
    <recommendedName>
        <fullName evidence="2">HAT C-terminal dimerisation domain-containing protein</fullName>
    </recommendedName>
</protein>
<keyword evidence="4" id="KW-1185">Reference proteome</keyword>
<comment type="caution">
    <text evidence="3">The sequence shown here is derived from an EMBL/GenBank/DDBJ whole genome shotgun (WGS) entry which is preliminary data.</text>
</comment>
<feature type="domain" description="HAT C-terminal dimerisation" evidence="2">
    <location>
        <begin position="410"/>
        <end position="470"/>
    </location>
</feature>
<dbReference type="InterPro" id="IPR012337">
    <property type="entry name" value="RNaseH-like_sf"/>
</dbReference>
<dbReference type="VEuPathDB" id="VectorBase:RSAN_028102"/>
<dbReference type="Proteomes" id="UP000821837">
    <property type="component" value="Chromosome 10"/>
</dbReference>
<dbReference type="PANTHER" id="PTHR46289:SF14">
    <property type="entry name" value="DUF4371 DOMAIN-CONTAINING PROTEIN"/>
    <property type="match status" value="1"/>
</dbReference>
<feature type="region of interest" description="Disordered" evidence="1">
    <location>
        <begin position="166"/>
        <end position="194"/>
    </location>
</feature>
<gene>
    <name evidence="3" type="ORF">HPB52_014251</name>
</gene>
<proteinExistence type="predicted"/>